<comment type="caution">
    <text evidence="8">The sequence shown here is derived from an EMBL/GenBank/DDBJ whole genome shotgun (WGS) entry which is preliminary data.</text>
</comment>
<comment type="cofactor">
    <cofactor evidence="5">
        <name>[2Fe-2S] cluster</name>
        <dbReference type="ChEBI" id="CHEBI:190135"/>
    </cofactor>
</comment>
<dbReference type="PROSITE" id="PS51296">
    <property type="entry name" value="RIESKE"/>
    <property type="match status" value="1"/>
</dbReference>
<proteinExistence type="inferred from homology"/>
<reference evidence="8 9" key="1">
    <citation type="submission" date="2019-09" db="EMBL/GenBank/DDBJ databases">
        <authorList>
            <person name="Chen X.-Y."/>
        </authorList>
    </citation>
    <scope>NUCLEOTIDE SEQUENCE [LARGE SCALE GENOMIC DNA]</scope>
    <source>
        <strain evidence="8 9">NY5</strain>
    </source>
</reference>
<evidence type="ECO:0000259" key="7">
    <source>
        <dbReference type="PROSITE" id="PS51296"/>
    </source>
</evidence>
<dbReference type="EMBL" id="VTUX01000002">
    <property type="protein sequence ID" value="KAA1193052.1"/>
    <property type="molecule type" value="Genomic_DNA"/>
</dbReference>
<evidence type="ECO:0000256" key="2">
    <source>
        <dbReference type="ARBA" id="ARBA00022723"/>
    </source>
</evidence>
<dbReference type="SUPFAM" id="SSF50022">
    <property type="entry name" value="ISP domain"/>
    <property type="match status" value="1"/>
</dbReference>
<organism evidence="8 9">
    <name type="scientific">Pseudohalioglobus sediminis</name>
    <dbReference type="NCBI Taxonomy" id="2606449"/>
    <lineage>
        <taxon>Bacteria</taxon>
        <taxon>Pseudomonadati</taxon>
        <taxon>Pseudomonadota</taxon>
        <taxon>Gammaproteobacteria</taxon>
        <taxon>Cellvibrionales</taxon>
        <taxon>Halieaceae</taxon>
        <taxon>Pseudohalioglobus</taxon>
    </lineage>
</organism>
<keyword evidence="1" id="KW-0001">2Fe-2S</keyword>
<dbReference type="InterPro" id="IPR036922">
    <property type="entry name" value="Rieske_2Fe-2S_sf"/>
</dbReference>
<dbReference type="Gene3D" id="2.102.10.10">
    <property type="entry name" value="Rieske [2Fe-2S] iron-sulphur domain"/>
    <property type="match status" value="1"/>
</dbReference>
<evidence type="ECO:0000256" key="6">
    <source>
        <dbReference type="ARBA" id="ARBA00038001"/>
    </source>
</evidence>
<evidence type="ECO:0000256" key="4">
    <source>
        <dbReference type="ARBA" id="ARBA00023014"/>
    </source>
</evidence>
<keyword evidence="3" id="KW-0408">Iron</keyword>
<dbReference type="AlphaFoldDB" id="A0A5B0X1A0"/>
<evidence type="ECO:0000313" key="8">
    <source>
        <dbReference type="EMBL" id="KAA1193052.1"/>
    </source>
</evidence>
<comment type="similarity">
    <text evidence="6">Belongs to the bacterial ring-hydroxylating dioxygenase ferredoxin component family.</text>
</comment>
<name>A0A5B0X1A0_9GAMM</name>
<dbReference type="PANTHER" id="PTHR21496:SF0">
    <property type="entry name" value="RIESKE DOMAIN-CONTAINING PROTEIN"/>
    <property type="match status" value="1"/>
</dbReference>
<dbReference type="PANTHER" id="PTHR21496">
    <property type="entry name" value="FERREDOXIN-RELATED"/>
    <property type="match status" value="1"/>
</dbReference>
<dbReference type="GO" id="GO:0046872">
    <property type="term" value="F:metal ion binding"/>
    <property type="evidence" value="ECO:0007669"/>
    <property type="project" value="UniProtKB-KW"/>
</dbReference>
<feature type="domain" description="Rieske" evidence="7">
    <location>
        <begin position="3"/>
        <end position="100"/>
    </location>
</feature>
<dbReference type="RefSeq" id="WP_149610161.1">
    <property type="nucleotide sequence ID" value="NZ_VTUX01000002.1"/>
</dbReference>
<keyword evidence="2" id="KW-0479">Metal-binding</keyword>
<evidence type="ECO:0000256" key="3">
    <source>
        <dbReference type="ARBA" id="ARBA00023004"/>
    </source>
</evidence>
<dbReference type="GO" id="GO:0051537">
    <property type="term" value="F:2 iron, 2 sulfur cluster binding"/>
    <property type="evidence" value="ECO:0007669"/>
    <property type="project" value="UniProtKB-KW"/>
</dbReference>
<evidence type="ECO:0000256" key="1">
    <source>
        <dbReference type="ARBA" id="ARBA00022714"/>
    </source>
</evidence>
<evidence type="ECO:0000313" key="9">
    <source>
        <dbReference type="Proteomes" id="UP000323708"/>
    </source>
</evidence>
<gene>
    <name evidence="8" type="ORF">F0M18_04175</name>
</gene>
<dbReference type="CDD" id="cd03467">
    <property type="entry name" value="Rieske"/>
    <property type="match status" value="1"/>
</dbReference>
<dbReference type="Proteomes" id="UP000323708">
    <property type="component" value="Unassembled WGS sequence"/>
</dbReference>
<protein>
    <submittedName>
        <fullName evidence="8">Rieske (2Fe-2S) protein</fullName>
    </submittedName>
</protein>
<dbReference type="Pfam" id="PF00355">
    <property type="entry name" value="Rieske"/>
    <property type="match status" value="1"/>
</dbReference>
<evidence type="ECO:0000256" key="5">
    <source>
        <dbReference type="ARBA" id="ARBA00034078"/>
    </source>
</evidence>
<accession>A0A5B0X1A0</accession>
<keyword evidence="4" id="KW-0411">Iron-sulfur</keyword>
<dbReference type="InterPro" id="IPR017941">
    <property type="entry name" value="Rieske_2Fe-2S"/>
</dbReference>
<sequence length="104" mass="12033">MRFYPLEKMMNLEDGYTRQFKIDALQLLLVQREGSVHLLEAACPHRGHPLSEGEIADGVMRCPRHNYRFSLQDGTPLQQVEHCRALRVWPLVYEGNEIGVMLPD</sequence>
<keyword evidence="9" id="KW-1185">Reference proteome</keyword>